<feature type="domain" description="C-type lectin" evidence="3">
    <location>
        <begin position="116"/>
        <end position="232"/>
    </location>
</feature>
<feature type="compositionally biased region" description="Low complexity" evidence="1">
    <location>
        <begin position="72"/>
        <end position="81"/>
    </location>
</feature>
<dbReference type="Gene3D" id="3.10.100.10">
    <property type="entry name" value="Mannose-Binding Protein A, subunit A"/>
    <property type="match status" value="1"/>
</dbReference>
<dbReference type="PROSITE" id="PS50041">
    <property type="entry name" value="C_TYPE_LECTIN_2"/>
    <property type="match status" value="1"/>
</dbReference>
<evidence type="ECO:0000256" key="2">
    <source>
        <dbReference type="SAM" id="Phobius"/>
    </source>
</evidence>
<dbReference type="RefSeq" id="XP_053592742.1">
    <property type="nucleotide sequence ID" value="XM_053724097.1"/>
</dbReference>
<dbReference type="AlphaFoldDB" id="A0A6A5HVI8"/>
<feature type="region of interest" description="Disordered" evidence="1">
    <location>
        <begin position="72"/>
        <end position="103"/>
    </location>
</feature>
<feature type="transmembrane region" description="Helical" evidence="2">
    <location>
        <begin position="6"/>
        <end position="25"/>
    </location>
</feature>
<dbReference type="InterPro" id="IPR016186">
    <property type="entry name" value="C-type_lectin-like/link_sf"/>
</dbReference>
<dbReference type="SUPFAM" id="SSF56436">
    <property type="entry name" value="C-type lectin-like"/>
    <property type="match status" value="1"/>
</dbReference>
<keyword evidence="2" id="KW-1133">Transmembrane helix</keyword>
<dbReference type="PANTHER" id="PTHR47517:SF1">
    <property type="entry name" value="C-TYPE LECTIN DOMAIN-CONTAINING PROTEIN"/>
    <property type="match status" value="1"/>
</dbReference>
<proteinExistence type="predicted"/>
<reference evidence="4 5" key="1">
    <citation type="submission" date="2019-12" db="EMBL/GenBank/DDBJ databases">
        <title>Chromosome-level assembly of the Caenorhabditis remanei genome.</title>
        <authorList>
            <person name="Teterina A.A."/>
            <person name="Willis J.H."/>
            <person name="Phillips P.C."/>
        </authorList>
    </citation>
    <scope>NUCLEOTIDE SEQUENCE [LARGE SCALE GENOMIC DNA]</scope>
    <source>
        <strain evidence="4 5">PX506</strain>
        <tissue evidence="4">Whole organism</tissue>
    </source>
</reference>
<evidence type="ECO:0000313" key="4">
    <source>
        <dbReference type="EMBL" id="KAF1771685.1"/>
    </source>
</evidence>
<dbReference type="Proteomes" id="UP000483820">
    <property type="component" value="Chromosome I"/>
</dbReference>
<keyword evidence="2" id="KW-0812">Transmembrane</keyword>
<organism evidence="4 5">
    <name type="scientific">Caenorhabditis remanei</name>
    <name type="common">Caenorhabditis vulgaris</name>
    <dbReference type="NCBI Taxonomy" id="31234"/>
    <lineage>
        <taxon>Eukaryota</taxon>
        <taxon>Metazoa</taxon>
        <taxon>Ecdysozoa</taxon>
        <taxon>Nematoda</taxon>
        <taxon>Chromadorea</taxon>
        <taxon>Rhabditida</taxon>
        <taxon>Rhabditina</taxon>
        <taxon>Rhabditomorpha</taxon>
        <taxon>Rhabditoidea</taxon>
        <taxon>Rhabditidae</taxon>
        <taxon>Peloderinae</taxon>
        <taxon>Caenorhabditis</taxon>
    </lineage>
</organism>
<name>A0A6A5HVI8_CAERE</name>
<dbReference type="KEGG" id="crq:GCK72_003512"/>
<accession>A0A6A5HVI8</accession>
<evidence type="ECO:0000259" key="3">
    <source>
        <dbReference type="PROSITE" id="PS50041"/>
    </source>
</evidence>
<dbReference type="CDD" id="cd00037">
    <property type="entry name" value="CLECT"/>
    <property type="match status" value="1"/>
</dbReference>
<evidence type="ECO:0000313" key="5">
    <source>
        <dbReference type="Proteomes" id="UP000483820"/>
    </source>
</evidence>
<dbReference type="GeneID" id="9805743"/>
<comment type="caution">
    <text evidence="4">The sequence shown here is derived from an EMBL/GenBank/DDBJ whole genome shotgun (WGS) entry which is preliminary data.</text>
</comment>
<keyword evidence="2" id="KW-0472">Membrane</keyword>
<dbReference type="InterPro" id="IPR001304">
    <property type="entry name" value="C-type_lectin-like"/>
</dbReference>
<dbReference type="PANTHER" id="PTHR47517">
    <property type="entry name" value="C-TYPE LECTIN-RELATED"/>
    <property type="match status" value="1"/>
</dbReference>
<dbReference type="InterPro" id="IPR016187">
    <property type="entry name" value="CTDL_fold"/>
</dbReference>
<dbReference type="SMART" id="SM00034">
    <property type="entry name" value="CLECT"/>
    <property type="match status" value="1"/>
</dbReference>
<sequence>MTSNDGWLVMVIWGTTIMTTHLILSSSKLFYLVGNEEKSGVAMIRHLKLFVTLFTLLLPTWAIQIRDHSSCESESSSASSSSEEHHGGHHPHRPRTTTPKPRPHCEEGWYTSYRPQGIWCMKIGIAHLTYHQSQSQCQTLGGVLSGIQNDAERQYMVNETVRQLIPTGITIAGLWLGASHNAGTRTFRWNDGNTQGVEGFFYGPGQPNNGNGDPRGPQNCLQLIVMTPAYWSAPNKWAPFTSTIDDYWCHMAHDPPTRLYVCGKRGPPDVTIG</sequence>
<gene>
    <name evidence="4" type="ORF">GCK72_003512</name>
</gene>
<evidence type="ECO:0000256" key="1">
    <source>
        <dbReference type="SAM" id="MobiDB-lite"/>
    </source>
</evidence>
<protein>
    <recommendedName>
        <fullName evidence="3">C-type lectin domain-containing protein</fullName>
    </recommendedName>
</protein>
<dbReference type="CTD" id="9805743"/>
<dbReference type="EMBL" id="WUAV01000001">
    <property type="protein sequence ID" value="KAF1771685.1"/>
    <property type="molecule type" value="Genomic_DNA"/>
</dbReference>